<dbReference type="PANTHER" id="PTHR22747">
    <property type="entry name" value="NUCLEOPLASMIN"/>
    <property type="match status" value="1"/>
</dbReference>
<dbReference type="KEGG" id="muo:115469392"/>
<evidence type="ECO:0000256" key="2">
    <source>
        <dbReference type="ARBA" id="ARBA00010744"/>
    </source>
</evidence>
<proteinExistence type="inferred from homology"/>
<keyword evidence="3" id="KW-0217">Developmental protein</keyword>
<feature type="compositionally biased region" description="Basic residues" evidence="10">
    <location>
        <begin position="188"/>
        <end position="203"/>
    </location>
</feature>
<keyword evidence="4" id="KW-0156">Chromatin regulator</keyword>
<dbReference type="RefSeq" id="XP_030057843.1">
    <property type="nucleotide sequence ID" value="XM_030201983.1"/>
</dbReference>
<dbReference type="CTD" id="10361"/>
<dbReference type="GeneID" id="115469392"/>
<evidence type="ECO:0000256" key="9">
    <source>
        <dbReference type="ARBA" id="ARBA00069226"/>
    </source>
</evidence>
<gene>
    <name evidence="13 14" type="primary">NPM2</name>
</gene>
<evidence type="ECO:0000256" key="6">
    <source>
        <dbReference type="ARBA" id="ARBA00023242"/>
    </source>
</evidence>
<comment type="function">
    <text evidence="8">Acts as a chaperone for histones, such as histone H2A-H2B, and thus regulates the assembly of nucleosome cores. Involved in chromatin remodeling, especially during fertilization and early embryonic development. May be involved in sperm chromatin decondensation during fertilization.</text>
</comment>
<dbReference type="GO" id="GO:0005730">
    <property type="term" value="C:nucleolus"/>
    <property type="evidence" value="ECO:0007669"/>
    <property type="project" value="TreeGrafter"/>
</dbReference>
<organism evidence="12 13">
    <name type="scientific">Microcaecilia unicolor</name>
    <dbReference type="NCBI Taxonomy" id="1415580"/>
    <lineage>
        <taxon>Eukaryota</taxon>
        <taxon>Metazoa</taxon>
        <taxon>Chordata</taxon>
        <taxon>Craniata</taxon>
        <taxon>Vertebrata</taxon>
        <taxon>Euteleostomi</taxon>
        <taxon>Amphibia</taxon>
        <taxon>Gymnophiona</taxon>
        <taxon>Siphonopidae</taxon>
        <taxon>Microcaecilia</taxon>
    </lineage>
</organism>
<protein>
    <recommendedName>
        <fullName evidence="9">Nucleoplasmin</fullName>
    </recommendedName>
</protein>
<reference evidence="13 14" key="1">
    <citation type="submission" date="2025-04" db="UniProtKB">
        <authorList>
            <consortium name="RefSeq"/>
        </authorList>
    </citation>
    <scope>IDENTIFICATION</scope>
</reference>
<evidence type="ECO:0000256" key="3">
    <source>
        <dbReference type="ARBA" id="ARBA00022473"/>
    </source>
</evidence>
<dbReference type="GO" id="GO:0005737">
    <property type="term" value="C:cytoplasm"/>
    <property type="evidence" value="ECO:0007669"/>
    <property type="project" value="TreeGrafter"/>
</dbReference>
<evidence type="ECO:0000259" key="11">
    <source>
        <dbReference type="Pfam" id="PF03066"/>
    </source>
</evidence>
<evidence type="ECO:0000256" key="5">
    <source>
        <dbReference type="ARBA" id="ARBA00023186"/>
    </source>
</evidence>
<comment type="similarity">
    <text evidence="2">Belongs to the nucleoplasmin family.</text>
</comment>
<dbReference type="FunFam" id="2.60.120.340:FF:000003">
    <property type="entry name" value="Nucleoplasmin 2"/>
    <property type="match status" value="1"/>
</dbReference>
<dbReference type="GO" id="GO:0005654">
    <property type="term" value="C:nucleoplasm"/>
    <property type="evidence" value="ECO:0007669"/>
    <property type="project" value="TreeGrafter"/>
</dbReference>
<dbReference type="InterPro" id="IPR024057">
    <property type="entry name" value="Nucleoplasmin_core_dom"/>
</dbReference>
<evidence type="ECO:0000256" key="8">
    <source>
        <dbReference type="ARBA" id="ARBA00059014"/>
    </source>
</evidence>
<name>A0A6P7XY16_9AMPH</name>
<evidence type="ECO:0000313" key="12">
    <source>
        <dbReference type="Proteomes" id="UP000515156"/>
    </source>
</evidence>
<dbReference type="GO" id="GO:0003682">
    <property type="term" value="F:chromatin binding"/>
    <property type="evidence" value="ECO:0007669"/>
    <property type="project" value="TreeGrafter"/>
</dbReference>
<dbReference type="SUPFAM" id="SSF69203">
    <property type="entry name" value="Nucleoplasmin-like core domain"/>
    <property type="match status" value="1"/>
</dbReference>
<dbReference type="OrthoDB" id="6075101at2759"/>
<dbReference type="InterPro" id="IPR004301">
    <property type="entry name" value="Nucleoplasmin"/>
</dbReference>
<keyword evidence="12" id="KW-1185">Reference proteome</keyword>
<dbReference type="Gene3D" id="2.60.120.340">
    <property type="entry name" value="Nucleoplasmin core domain"/>
    <property type="match status" value="1"/>
</dbReference>
<dbReference type="GO" id="GO:0045740">
    <property type="term" value="P:positive regulation of DNA replication"/>
    <property type="evidence" value="ECO:0007669"/>
    <property type="project" value="TreeGrafter"/>
</dbReference>
<dbReference type="GO" id="GO:0006338">
    <property type="term" value="P:chromatin remodeling"/>
    <property type="evidence" value="ECO:0007669"/>
    <property type="project" value="TreeGrafter"/>
</dbReference>
<comment type="subcellular location">
    <subcellularLocation>
        <location evidence="1">Nucleus</location>
    </subcellularLocation>
</comment>
<evidence type="ECO:0000256" key="7">
    <source>
        <dbReference type="ARBA" id="ARBA00023279"/>
    </source>
</evidence>
<dbReference type="InterPro" id="IPR036824">
    <property type="entry name" value="Nucleoplasmin_core_dom_sf"/>
</dbReference>
<evidence type="ECO:0000256" key="1">
    <source>
        <dbReference type="ARBA" id="ARBA00004123"/>
    </source>
</evidence>
<dbReference type="Proteomes" id="UP000515156">
    <property type="component" value="Chromosome 4"/>
</dbReference>
<feature type="domain" description="Nucleoplasmin core" evidence="11">
    <location>
        <begin position="18"/>
        <end position="119"/>
    </location>
</feature>
<evidence type="ECO:0000313" key="14">
    <source>
        <dbReference type="RefSeq" id="XP_030057843.1"/>
    </source>
</evidence>
<evidence type="ECO:0000256" key="4">
    <source>
        <dbReference type="ARBA" id="ARBA00022853"/>
    </source>
</evidence>
<feature type="compositionally biased region" description="Acidic residues" evidence="10">
    <location>
        <begin position="127"/>
        <end position="142"/>
    </location>
</feature>
<dbReference type="GO" id="GO:0007338">
    <property type="term" value="P:single fertilization"/>
    <property type="evidence" value="ECO:0007669"/>
    <property type="project" value="UniProtKB-KW"/>
</dbReference>
<evidence type="ECO:0000313" key="13">
    <source>
        <dbReference type="RefSeq" id="XP_030057841.1"/>
    </source>
</evidence>
<feature type="compositionally biased region" description="Acidic residues" evidence="10">
    <location>
        <begin position="172"/>
        <end position="184"/>
    </location>
</feature>
<dbReference type="GO" id="GO:0003723">
    <property type="term" value="F:RNA binding"/>
    <property type="evidence" value="ECO:0007669"/>
    <property type="project" value="TreeGrafter"/>
</dbReference>
<dbReference type="AlphaFoldDB" id="A0A6P7XY16"/>
<keyword evidence="7" id="KW-0278">Fertilization</keyword>
<keyword evidence="6" id="KW-0539">Nucleus</keyword>
<sequence>MASSASNSSKIEKPVSIVWGCELNEQNRTYVFKMMETDKYEYQLVLRTVCLGEKAKDEFNIVEIIPRPDDGDDSKAVPIATLRSSVLPMATVAGLELNPPVAFRLKTGSGPVYISGQHIALEADYSWVEEEEEEEAEEEEIESPPKPVKRPAANKKMGQAKVRQLKKKLDKDAEDEMASVEDEDSPVKKGKGAGRGKKLSVKK</sequence>
<accession>A0A6P7XY16</accession>
<dbReference type="RefSeq" id="XP_030057841.1">
    <property type="nucleotide sequence ID" value="XM_030201981.1"/>
</dbReference>
<keyword evidence="5" id="KW-0143">Chaperone</keyword>
<dbReference type="Pfam" id="PF03066">
    <property type="entry name" value="Nucleoplasmin"/>
    <property type="match status" value="1"/>
</dbReference>
<dbReference type="GO" id="GO:0042393">
    <property type="term" value="F:histone binding"/>
    <property type="evidence" value="ECO:0007669"/>
    <property type="project" value="TreeGrafter"/>
</dbReference>
<dbReference type="PANTHER" id="PTHR22747:SF14">
    <property type="entry name" value="NUCLEOPLASMIN-2"/>
    <property type="match status" value="1"/>
</dbReference>
<feature type="region of interest" description="Disordered" evidence="10">
    <location>
        <begin position="127"/>
        <end position="203"/>
    </location>
</feature>
<evidence type="ECO:0000256" key="10">
    <source>
        <dbReference type="SAM" id="MobiDB-lite"/>
    </source>
</evidence>